<dbReference type="AlphaFoldDB" id="A0A1J5S0Y4"/>
<dbReference type="SUPFAM" id="SSF55729">
    <property type="entry name" value="Acyl-CoA N-acyltransferases (Nat)"/>
    <property type="match status" value="1"/>
</dbReference>
<name>A0A1J5S0Y4_9ZZZZ</name>
<dbReference type="GO" id="GO:0016747">
    <property type="term" value="F:acyltransferase activity, transferring groups other than amino-acyl groups"/>
    <property type="evidence" value="ECO:0007669"/>
    <property type="project" value="InterPro"/>
</dbReference>
<evidence type="ECO:0000256" key="1">
    <source>
        <dbReference type="ARBA" id="ARBA00022679"/>
    </source>
</evidence>
<evidence type="ECO:0000313" key="4">
    <source>
        <dbReference type="EMBL" id="OIQ97948.1"/>
    </source>
</evidence>
<dbReference type="PANTHER" id="PTHR43420">
    <property type="entry name" value="ACETYLTRANSFERASE"/>
    <property type="match status" value="1"/>
</dbReference>
<organism evidence="4">
    <name type="scientific">mine drainage metagenome</name>
    <dbReference type="NCBI Taxonomy" id="410659"/>
    <lineage>
        <taxon>unclassified sequences</taxon>
        <taxon>metagenomes</taxon>
        <taxon>ecological metagenomes</taxon>
    </lineage>
</organism>
<feature type="domain" description="N-acetyltransferase" evidence="3">
    <location>
        <begin position="16"/>
        <end position="162"/>
    </location>
</feature>
<keyword evidence="1 4" id="KW-0808">Transferase</keyword>
<dbReference type="InterPro" id="IPR050680">
    <property type="entry name" value="YpeA/RimI_acetyltransf"/>
</dbReference>
<gene>
    <name evidence="4" type="primary">ypeA_4</name>
    <name evidence="4" type="ORF">GALL_199970</name>
</gene>
<dbReference type="Pfam" id="PF00583">
    <property type="entry name" value="Acetyltransf_1"/>
    <property type="match status" value="1"/>
</dbReference>
<dbReference type="CDD" id="cd04301">
    <property type="entry name" value="NAT_SF"/>
    <property type="match status" value="1"/>
</dbReference>
<keyword evidence="2" id="KW-0012">Acyltransferase</keyword>
<dbReference type="InterPro" id="IPR000182">
    <property type="entry name" value="GNAT_dom"/>
</dbReference>
<evidence type="ECO:0000259" key="3">
    <source>
        <dbReference type="PROSITE" id="PS51186"/>
    </source>
</evidence>
<evidence type="ECO:0000256" key="2">
    <source>
        <dbReference type="ARBA" id="ARBA00023315"/>
    </source>
</evidence>
<dbReference type="PANTHER" id="PTHR43420:SF3">
    <property type="entry name" value="N-ACETYLTRANSFERASE DOMAIN-CONTAINING PROTEIN"/>
    <property type="match status" value="1"/>
</dbReference>
<dbReference type="PROSITE" id="PS51186">
    <property type="entry name" value="GNAT"/>
    <property type="match status" value="1"/>
</dbReference>
<reference evidence="4" key="1">
    <citation type="submission" date="2016-10" db="EMBL/GenBank/DDBJ databases">
        <title>Sequence of Gallionella enrichment culture.</title>
        <authorList>
            <person name="Poehlein A."/>
            <person name="Muehling M."/>
            <person name="Daniel R."/>
        </authorList>
    </citation>
    <scope>NUCLEOTIDE SEQUENCE</scope>
</reference>
<proteinExistence type="predicted"/>
<comment type="caution">
    <text evidence="4">The sequence shown here is derived from an EMBL/GenBank/DDBJ whole genome shotgun (WGS) entry which is preliminary data.</text>
</comment>
<sequence>MNDNFIIEFIVAMPFSITQTTNEETLKACAALMCATDPWITLQRNFEDCLASTQGSFKEIYIATEENKLLGCIILQMAGTFKGYIQSICVAPEARGKGVGTALIKFAEERIFKISPNVFMCVSSFNTGAAKLYEQLGYEKIGELKDFILEGYSEILLRKTIGTLSAFKRKD</sequence>
<dbReference type="InterPro" id="IPR016181">
    <property type="entry name" value="Acyl_CoA_acyltransferase"/>
</dbReference>
<dbReference type="EMBL" id="MLJW01000125">
    <property type="protein sequence ID" value="OIQ97948.1"/>
    <property type="molecule type" value="Genomic_DNA"/>
</dbReference>
<dbReference type="Gene3D" id="3.40.630.30">
    <property type="match status" value="1"/>
</dbReference>
<protein>
    <submittedName>
        <fullName evidence="4">Acetyltransferase YpeA</fullName>
    </submittedName>
</protein>
<accession>A0A1J5S0Y4</accession>